<dbReference type="Pfam" id="PF02195">
    <property type="entry name" value="ParB_N"/>
    <property type="match status" value="1"/>
</dbReference>
<dbReference type="InterPro" id="IPR041468">
    <property type="entry name" value="HTH_ParB/Spo0J"/>
</dbReference>
<dbReference type="FunFam" id="1.10.10.2830:FF:000001">
    <property type="entry name" value="Chromosome partitioning protein ParB"/>
    <property type="match status" value="1"/>
</dbReference>
<dbReference type="SMART" id="SM00470">
    <property type="entry name" value="ParB"/>
    <property type="match status" value="1"/>
</dbReference>
<organism evidence="7 8">
    <name type="scientific">Rubrimonas cliftonensis</name>
    <dbReference type="NCBI Taxonomy" id="89524"/>
    <lineage>
        <taxon>Bacteria</taxon>
        <taxon>Pseudomonadati</taxon>
        <taxon>Pseudomonadota</taxon>
        <taxon>Alphaproteobacteria</taxon>
        <taxon>Rhodobacterales</taxon>
        <taxon>Paracoccaceae</taxon>
        <taxon>Rubrimonas</taxon>
    </lineage>
</organism>
<dbReference type="PANTHER" id="PTHR33375:SF1">
    <property type="entry name" value="CHROMOSOME-PARTITIONING PROTEIN PARB-RELATED"/>
    <property type="match status" value="1"/>
</dbReference>
<name>A0A1H4EDG2_9RHOB</name>
<dbReference type="NCBIfam" id="TIGR00180">
    <property type="entry name" value="parB_part"/>
    <property type="match status" value="1"/>
</dbReference>
<protein>
    <submittedName>
        <fullName evidence="7">Chromosome segregation DNA-binding protein</fullName>
    </submittedName>
</protein>
<dbReference type="SUPFAM" id="SSF109709">
    <property type="entry name" value="KorB DNA-binding domain-like"/>
    <property type="match status" value="1"/>
</dbReference>
<dbReference type="InterPro" id="IPR004437">
    <property type="entry name" value="ParB/RepB/Spo0J"/>
</dbReference>
<dbReference type="InterPro" id="IPR057240">
    <property type="entry name" value="ParB_dimer_C"/>
</dbReference>
<dbReference type="SUPFAM" id="SSF110849">
    <property type="entry name" value="ParB/Sulfiredoxin"/>
    <property type="match status" value="1"/>
</dbReference>
<evidence type="ECO:0000313" key="7">
    <source>
        <dbReference type="EMBL" id="SEA83073.1"/>
    </source>
</evidence>
<dbReference type="Gene3D" id="1.10.10.2830">
    <property type="match status" value="1"/>
</dbReference>
<evidence type="ECO:0000313" key="8">
    <source>
        <dbReference type="Proteomes" id="UP000198703"/>
    </source>
</evidence>
<keyword evidence="8" id="KW-1185">Reference proteome</keyword>
<dbReference type="GO" id="GO:0007059">
    <property type="term" value="P:chromosome segregation"/>
    <property type="evidence" value="ECO:0007669"/>
    <property type="project" value="UniProtKB-KW"/>
</dbReference>
<dbReference type="OrthoDB" id="9802051at2"/>
<evidence type="ECO:0000256" key="2">
    <source>
        <dbReference type="ARBA" id="ARBA00022829"/>
    </source>
</evidence>
<evidence type="ECO:0000256" key="4">
    <source>
        <dbReference type="ARBA" id="ARBA00025472"/>
    </source>
</evidence>
<dbReference type="RefSeq" id="WP_093255188.1">
    <property type="nucleotide sequence ID" value="NZ_FNQM01000013.1"/>
</dbReference>
<dbReference type="InterPro" id="IPR050336">
    <property type="entry name" value="Chromosome_partition/occlusion"/>
</dbReference>
<evidence type="ECO:0000259" key="6">
    <source>
        <dbReference type="SMART" id="SM00470"/>
    </source>
</evidence>
<dbReference type="InterPro" id="IPR003115">
    <property type="entry name" value="ParB_N"/>
</dbReference>
<accession>A0A1H4EDG2</accession>
<feature type="compositionally biased region" description="Basic and acidic residues" evidence="5">
    <location>
        <begin position="19"/>
        <end position="30"/>
    </location>
</feature>
<reference evidence="7 8" key="1">
    <citation type="submission" date="2016-10" db="EMBL/GenBank/DDBJ databases">
        <authorList>
            <person name="de Groot N.N."/>
        </authorList>
    </citation>
    <scope>NUCLEOTIDE SEQUENCE [LARGE SCALE GENOMIC DNA]</scope>
    <source>
        <strain evidence="7 8">DSM 15345</strain>
    </source>
</reference>
<dbReference type="InterPro" id="IPR036086">
    <property type="entry name" value="ParB/Sulfiredoxin_sf"/>
</dbReference>
<dbReference type="AlphaFoldDB" id="A0A1H4EDG2"/>
<keyword evidence="2" id="KW-0159">Chromosome partition</keyword>
<dbReference type="Pfam" id="PF17762">
    <property type="entry name" value="HTH_ParB"/>
    <property type="match status" value="1"/>
</dbReference>
<dbReference type="GO" id="GO:0045881">
    <property type="term" value="P:positive regulation of sporulation resulting in formation of a cellular spore"/>
    <property type="evidence" value="ECO:0007669"/>
    <property type="project" value="TreeGrafter"/>
</dbReference>
<dbReference type="Proteomes" id="UP000198703">
    <property type="component" value="Unassembled WGS sequence"/>
</dbReference>
<dbReference type="GO" id="GO:0003677">
    <property type="term" value="F:DNA binding"/>
    <property type="evidence" value="ECO:0007669"/>
    <property type="project" value="UniProtKB-KW"/>
</dbReference>
<evidence type="ECO:0000256" key="5">
    <source>
        <dbReference type="SAM" id="MobiDB-lite"/>
    </source>
</evidence>
<keyword evidence="3 7" id="KW-0238">DNA-binding</keyword>
<feature type="region of interest" description="Disordered" evidence="5">
    <location>
        <begin position="1"/>
        <end position="49"/>
    </location>
</feature>
<feature type="compositionally biased region" description="Basic and acidic residues" evidence="5">
    <location>
        <begin position="38"/>
        <end position="49"/>
    </location>
</feature>
<sequence>MSDAPRRKGLGRGLAALIEDVRPDPAEPARAEATAPIDRVRPNPDQPRKRFDETELDALAQSIRARGVVQPLIVRADPNHPGDWQIIAGERRWRAAQRAQVHDVPIVVREIGDAEVLEIGILENVQRADLNPIEEATGYAQLIERFGHTQEQLASAMGKSRSHIANLLRLLQLPEDVQRMTREGRLTAGHARALVTADDPCGLARVIETRGLSVRETERLVKGPSPAQPAPRTASAPVKDADTRALEADLTAALGLSVQIQHRGDGGGEVRLRYRDLEQLDGICQLLAR</sequence>
<evidence type="ECO:0000256" key="1">
    <source>
        <dbReference type="ARBA" id="ARBA00006295"/>
    </source>
</evidence>
<dbReference type="PANTHER" id="PTHR33375">
    <property type="entry name" value="CHROMOSOME-PARTITIONING PROTEIN PARB-RELATED"/>
    <property type="match status" value="1"/>
</dbReference>
<proteinExistence type="inferred from homology"/>
<comment type="function">
    <text evidence="4">Involved in chromosome partition. Localize to both poles of the predivisional cell following completion of DNA replication. Binds to the DNA origin of replication.</text>
</comment>
<evidence type="ECO:0000256" key="3">
    <source>
        <dbReference type="ARBA" id="ARBA00023125"/>
    </source>
</evidence>
<feature type="region of interest" description="Disordered" evidence="5">
    <location>
        <begin position="219"/>
        <end position="240"/>
    </location>
</feature>
<feature type="domain" description="ParB-like N-terminal" evidence="6">
    <location>
        <begin position="33"/>
        <end position="125"/>
    </location>
</feature>
<comment type="similarity">
    <text evidence="1">Belongs to the ParB family.</text>
</comment>
<dbReference type="Gene3D" id="3.90.1530.30">
    <property type="match status" value="1"/>
</dbReference>
<gene>
    <name evidence="7" type="ORF">SAMN05444370_11363</name>
</gene>
<dbReference type="GO" id="GO:0005694">
    <property type="term" value="C:chromosome"/>
    <property type="evidence" value="ECO:0007669"/>
    <property type="project" value="TreeGrafter"/>
</dbReference>
<dbReference type="FunFam" id="3.90.1530.30:FF:000001">
    <property type="entry name" value="Chromosome partitioning protein ParB"/>
    <property type="match status" value="1"/>
</dbReference>
<dbReference type="STRING" id="89524.SAMN05444370_11363"/>
<dbReference type="Pfam" id="PF23552">
    <property type="entry name" value="ParB_C"/>
    <property type="match status" value="1"/>
</dbReference>
<dbReference type="CDD" id="cd16393">
    <property type="entry name" value="SPO0J_N"/>
    <property type="match status" value="1"/>
</dbReference>
<dbReference type="EMBL" id="FNQM01000013">
    <property type="protein sequence ID" value="SEA83073.1"/>
    <property type="molecule type" value="Genomic_DNA"/>
</dbReference>